<evidence type="ECO:0000256" key="3">
    <source>
        <dbReference type="ARBA" id="ARBA00022840"/>
    </source>
</evidence>
<keyword evidence="1" id="KW-0812">Transmembrane</keyword>
<dbReference type="SUPFAM" id="SSF90123">
    <property type="entry name" value="ABC transporter transmembrane region"/>
    <property type="match status" value="1"/>
</dbReference>
<dbReference type="Pfam" id="PF00005">
    <property type="entry name" value="ABC_tran"/>
    <property type="match status" value="1"/>
</dbReference>
<dbReference type="GO" id="GO:0042626">
    <property type="term" value="F:ATPase-coupled transmembrane transporter activity"/>
    <property type="evidence" value="ECO:0007669"/>
    <property type="project" value="TreeGrafter"/>
</dbReference>
<dbReference type="PANTHER" id="PTHR24223:SF415">
    <property type="entry name" value="FI20190P1"/>
    <property type="match status" value="1"/>
</dbReference>
<accession>A0A914RYL1</accession>
<keyword evidence="4" id="KW-1133">Transmembrane helix</keyword>
<feature type="domain" description="ABC transporter" evidence="6">
    <location>
        <begin position="126"/>
        <end position="240"/>
    </location>
</feature>
<name>A0A914RYL1_PAREQ</name>
<proteinExistence type="predicted"/>
<evidence type="ECO:0000313" key="7">
    <source>
        <dbReference type="Proteomes" id="UP000887564"/>
    </source>
</evidence>
<evidence type="ECO:0000313" key="8">
    <source>
        <dbReference type="WBParaSite" id="PEQ_0000711501-mRNA-1"/>
    </source>
</evidence>
<reference evidence="8" key="1">
    <citation type="submission" date="2022-11" db="UniProtKB">
        <authorList>
            <consortium name="WormBaseParasite"/>
        </authorList>
    </citation>
    <scope>IDENTIFICATION</scope>
</reference>
<evidence type="ECO:0000259" key="6">
    <source>
        <dbReference type="Pfam" id="PF00005"/>
    </source>
</evidence>
<keyword evidence="3" id="KW-0067">ATP-binding</keyword>
<dbReference type="AlphaFoldDB" id="A0A914RYL1"/>
<evidence type="ECO:0000256" key="4">
    <source>
        <dbReference type="ARBA" id="ARBA00022989"/>
    </source>
</evidence>
<protein>
    <submittedName>
        <fullName evidence="8">ABC transporter domain-containing protein</fullName>
    </submittedName>
</protein>
<dbReference type="GO" id="GO:0005524">
    <property type="term" value="F:ATP binding"/>
    <property type="evidence" value="ECO:0007669"/>
    <property type="project" value="UniProtKB-KW"/>
</dbReference>
<keyword evidence="2" id="KW-0547">Nucleotide-binding</keyword>
<dbReference type="Proteomes" id="UP000887564">
    <property type="component" value="Unplaced"/>
</dbReference>
<sequence>MILPPNASFPFLAHFTLLKYYLATSRQLKRLESITRSPIYSHLSESLQCCYLNFVSNRWLSIRLEFIGNCVVLFAALFAALTRHTTSAGASWTSPSWCKLPVGWPESGRIELRRYSMRYRPGLDLSSVALALFRIIEPSDGAILIDGLDISQIGLHDLRKSLAVIPQVNKLCFLCIEPDPCSSDSTLRFNLDPMGSYTDMELWLALKFAHLENVGERQLVCLARALLRKSKVLVLDEATAAVDISTDALIQRTIQREFRDSTVLTIAHRLNTILDCDRSGQMFRC</sequence>
<dbReference type="PANTHER" id="PTHR24223">
    <property type="entry name" value="ATP-BINDING CASSETTE SUB-FAMILY C"/>
    <property type="match status" value="1"/>
</dbReference>
<dbReference type="Gene3D" id="3.40.50.300">
    <property type="entry name" value="P-loop containing nucleotide triphosphate hydrolases"/>
    <property type="match status" value="1"/>
</dbReference>
<organism evidence="7 8">
    <name type="scientific">Parascaris equorum</name>
    <name type="common">Equine roundworm</name>
    <dbReference type="NCBI Taxonomy" id="6256"/>
    <lineage>
        <taxon>Eukaryota</taxon>
        <taxon>Metazoa</taxon>
        <taxon>Ecdysozoa</taxon>
        <taxon>Nematoda</taxon>
        <taxon>Chromadorea</taxon>
        <taxon>Rhabditida</taxon>
        <taxon>Spirurina</taxon>
        <taxon>Ascaridomorpha</taxon>
        <taxon>Ascaridoidea</taxon>
        <taxon>Ascarididae</taxon>
        <taxon>Parascaris</taxon>
    </lineage>
</organism>
<dbReference type="InterPro" id="IPR003439">
    <property type="entry name" value="ABC_transporter-like_ATP-bd"/>
</dbReference>
<evidence type="ECO:0000256" key="5">
    <source>
        <dbReference type="ARBA" id="ARBA00023136"/>
    </source>
</evidence>
<evidence type="ECO:0000256" key="1">
    <source>
        <dbReference type="ARBA" id="ARBA00022692"/>
    </source>
</evidence>
<dbReference type="GO" id="GO:0016020">
    <property type="term" value="C:membrane"/>
    <property type="evidence" value="ECO:0007669"/>
    <property type="project" value="InterPro"/>
</dbReference>
<dbReference type="GO" id="GO:0016887">
    <property type="term" value="F:ATP hydrolysis activity"/>
    <property type="evidence" value="ECO:0007669"/>
    <property type="project" value="InterPro"/>
</dbReference>
<dbReference type="InterPro" id="IPR050173">
    <property type="entry name" value="ABC_transporter_C-like"/>
</dbReference>
<dbReference type="WBParaSite" id="PEQ_0000711501-mRNA-1">
    <property type="protein sequence ID" value="PEQ_0000711501-mRNA-1"/>
    <property type="gene ID" value="PEQ_0000711501"/>
</dbReference>
<evidence type="ECO:0000256" key="2">
    <source>
        <dbReference type="ARBA" id="ARBA00022741"/>
    </source>
</evidence>
<dbReference type="InterPro" id="IPR036640">
    <property type="entry name" value="ABC1_TM_sf"/>
</dbReference>
<keyword evidence="5" id="KW-0472">Membrane</keyword>
<dbReference type="InterPro" id="IPR027417">
    <property type="entry name" value="P-loop_NTPase"/>
</dbReference>
<keyword evidence="7" id="KW-1185">Reference proteome</keyword>
<dbReference type="SUPFAM" id="SSF52540">
    <property type="entry name" value="P-loop containing nucleoside triphosphate hydrolases"/>
    <property type="match status" value="1"/>
</dbReference>